<proteinExistence type="predicted"/>
<organism evidence="1 2">
    <name type="scientific">Datura stramonium</name>
    <name type="common">Jimsonweed</name>
    <name type="synonym">Common thornapple</name>
    <dbReference type="NCBI Taxonomy" id="4076"/>
    <lineage>
        <taxon>Eukaryota</taxon>
        <taxon>Viridiplantae</taxon>
        <taxon>Streptophyta</taxon>
        <taxon>Embryophyta</taxon>
        <taxon>Tracheophyta</taxon>
        <taxon>Spermatophyta</taxon>
        <taxon>Magnoliopsida</taxon>
        <taxon>eudicotyledons</taxon>
        <taxon>Gunneridae</taxon>
        <taxon>Pentapetalae</taxon>
        <taxon>asterids</taxon>
        <taxon>lamiids</taxon>
        <taxon>Solanales</taxon>
        <taxon>Solanaceae</taxon>
        <taxon>Solanoideae</taxon>
        <taxon>Datureae</taxon>
        <taxon>Datura</taxon>
    </lineage>
</organism>
<dbReference type="Proteomes" id="UP000823775">
    <property type="component" value="Unassembled WGS sequence"/>
</dbReference>
<evidence type="ECO:0000313" key="1">
    <source>
        <dbReference type="EMBL" id="MCE3051327.1"/>
    </source>
</evidence>
<feature type="non-terminal residue" evidence="1">
    <location>
        <position position="56"/>
    </location>
</feature>
<evidence type="ECO:0000313" key="2">
    <source>
        <dbReference type="Proteomes" id="UP000823775"/>
    </source>
</evidence>
<protein>
    <submittedName>
        <fullName evidence="1">Uncharacterized protein</fullName>
    </submittedName>
</protein>
<reference evidence="1 2" key="1">
    <citation type="journal article" date="2021" name="BMC Genomics">
        <title>Datura genome reveals duplications of psychoactive alkaloid biosynthetic genes and high mutation rate following tissue culture.</title>
        <authorList>
            <person name="Rajewski A."/>
            <person name="Carter-House D."/>
            <person name="Stajich J."/>
            <person name="Litt A."/>
        </authorList>
    </citation>
    <scope>NUCLEOTIDE SEQUENCE [LARGE SCALE GENOMIC DNA]</scope>
    <source>
        <strain evidence="1">AR-01</strain>
    </source>
</reference>
<comment type="caution">
    <text evidence="1">The sequence shown here is derived from an EMBL/GenBank/DDBJ whole genome shotgun (WGS) entry which is preliminary data.</text>
</comment>
<keyword evidence="2" id="KW-1185">Reference proteome</keyword>
<dbReference type="EMBL" id="JACEIK010008387">
    <property type="protein sequence ID" value="MCE3051327.1"/>
    <property type="molecule type" value="Genomic_DNA"/>
</dbReference>
<gene>
    <name evidence="1" type="ORF">HAX54_049459</name>
</gene>
<name>A0ABS8WMP0_DATST</name>
<sequence>MEEGECHRFRLEKPRLGVTDRAIEVRLVHAGRGKLAADLGKEILSSHESSYDHGTQ</sequence>
<accession>A0ABS8WMP0</accession>